<reference evidence="4" key="1">
    <citation type="journal article" date="2019" name="Int. J. Syst. Evol. Microbiol.">
        <title>The Global Catalogue of Microorganisms (GCM) 10K type strain sequencing project: providing services to taxonomists for standard genome sequencing and annotation.</title>
        <authorList>
            <consortium name="The Broad Institute Genomics Platform"/>
            <consortium name="The Broad Institute Genome Sequencing Center for Infectious Disease"/>
            <person name="Wu L."/>
            <person name="Ma J."/>
        </authorList>
    </citation>
    <scope>NUCLEOTIDE SEQUENCE [LARGE SCALE GENOMIC DNA]</scope>
    <source>
        <strain evidence="4">CCUG 57942</strain>
    </source>
</reference>
<evidence type="ECO:0000313" key="4">
    <source>
        <dbReference type="Proteomes" id="UP001597389"/>
    </source>
</evidence>
<dbReference type="EMBL" id="JBHUJB010000075">
    <property type="protein sequence ID" value="MFD2160286.1"/>
    <property type="molecule type" value="Genomic_DNA"/>
</dbReference>
<protein>
    <submittedName>
        <fullName evidence="3">Uncharacterized protein</fullName>
    </submittedName>
</protein>
<feature type="chain" id="PRO_5045536921" evidence="2">
    <location>
        <begin position="20"/>
        <end position="222"/>
    </location>
</feature>
<sequence>MNKKAIIRVIGLVPCVASAGVIEVVSQDDWEGGMGKSEGIVWEGGVGTPSGESAFYRSGVKKFSEKKKVRSMVVEQSPEWLNWKKVENVGPRNAKDAPVFLSVGDKDYWLFARYGGGAVDQTAVAILRIEEKVYMRKMSREEADKKIADLRKQKPAEGKGGGFAAKDPFQTNGSGGEELGLGGYHGWHSKDMKNWVHHGPVSNGTDLSGFSCSPSMRDFSKG</sequence>
<feature type="region of interest" description="Disordered" evidence="1">
    <location>
        <begin position="153"/>
        <end position="172"/>
    </location>
</feature>
<gene>
    <name evidence="3" type="ORF">ACFSW8_15390</name>
</gene>
<feature type="non-terminal residue" evidence="3">
    <location>
        <position position="222"/>
    </location>
</feature>
<name>A0ABW4ZE36_9BACT</name>
<feature type="signal peptide" evidence="2">
    <location>
        <begin position="1"/>
        <end position="19"/>
    </location>
</feature>
<proteinExistence type="predicted"/>
<feature type="region of interest" description="Disordered" evidence="1">
    <location>
        <begin position="203"/>
        <end position="222"/>
    </location>
</feature>
<feature type="compositionally biased region" description="Polar residues" evidence="1">
    <location>
        <begin position="203"/>
        <end position="214"/>
    </location>
</feature>
<organism evidence="3 4">
    <name type="scientific">Rubritalea tangerina</name>
    <dbReference type="NCBI Taxonomy" id="430798"/>
    <lineage>
        <taxon>Bacteria</taxon>
        <taxon>Pseudomonadati</taxon>
        <taxon>Verrucomicrobiota</taxon>
        <taxon>Verrucomicrobiia</taxon>
        <taxon>Verrucomicrobiales</taxon>
        <taxon>Rubritaleaceae</taxon>
        <taxon>Rubritalea</taxon>
    </lineage>
</organism>
<accession>A0ABW4ZE36</accession>
<keyword evidence="4" id="KW-1185">Reference proteome</keyword>
<evidence type="ECO:0000256" key="1">
    <source>
        <dbReference type="SAM" id="MobiDB-lite"/>
    </source>
</evidence>
<dbReference type="Proteomes" id="UP001597389">
    <property type="component" value="Unassembled WGS sequence"/>
</dbReference>
<evidence type="ECO:0000313" key="3">
    <source>
        <dbReference type="EMBL" id="MFD2160286.1"/>
    </source>
</evidence>
<comment type="caution">
    <text evidence="3">The sequence shown here is derived from an EMBL/GenBank/DDBJ whole genome shotgun (WGS) entry which is preliminary data.</text>
</comment>
<evidence type="ECO:0000256" key="2">
    <source>
        <dbReference type="SAM" id="SignalP"/>
    </source>
</evidence>
<keyword evidence="2" id="KW-0732">Signal</keyword>